<feature type="transmembrane region" description="Helical" evidence="1">
    <location>
        <begin position="18"/>
        <end position="37"/>
    </location>
</feature>
<organism evidence="2 3">
    <name type="scientific">Medicago truncatula</name>
    <name type="common">Barrel medic</name>
    <name type="synonym">Medicago tribuloides</name>
    <dbReference type="NCBI Taxonomy" id="3880"/>
    <lineage>
        <taxon>Eukaryota</taxon>
        <taxon>Viridiplantae</taxon>
        <taxon>Streptophyta</taxon>
        <taxon>Embryophyta</taxon>
        <taxon>Tracheophyta</taxon>
        <taxon>Spermatophyta</taxon>
        <taxon>Magnoliopsida</taxon>
        <taxon>eudicotyledons</taxon>
        <taxon>Gunneridae</taxon>
        <taxon>Pentapetalae</taxon>
        <taxon>rosids</taxon>
        <taxon>fabids</taxon>
        <taxon>Fabales</taxon>
        <taxon>Fabaceae</taxon>
        <taxon>Papilionoideae</taxon>
        <taxon>50 kb inversion clade</taxon>
        <taxon>NPAAA clade</taxon>
        <taxon>Hologalegina</taxon>
        <taxon>IRL clade</taxon>
        <taxon>Trifolieae</taxon>
        <taxon>Medicago</taxon>
    </lineage>
</organism>
<name>A0A396GXW6_MEDTR</name>
<protein>
    <recommendedName>
        <fullName evidence="4">Transmembrane protein</fullName>
    </recommendedName>
</protein>
<feature type="transmembrane region" description="Helical" evidence="1">
    <location>
        <begin position="43"/>
        <end position="61"/>
    </location>
</feature>
<dbReference type="AlphaFoldDB" id="A0A396GXW6"/>
<proteinExistence type="predicted"/>
<keyword evidence="1" id="KW-0812">Transmembrane</keyword>
<keyword evidence="1" id="KW-0472">Membrane</keyword>
<gene>
    <name evidence="2" type="ORF">MtrunA17_Chr7g0226181</name>
</gene>
<sequence length="74" mass="8368">MAEGGLLRDLLGTESRKTLLEIMPSSLGISVLGVLWMLHMWSMLFACHFLNFFIFHCIPFLPGSPFRVFDPPGK</sequence>
<dbReference type="Proteomes" id="UP000265566">
    <property type="component" value="Chromosome 7"/>
</dbReference>
<accession>A0A396GXW6</accession>
<comment type="caution">
    <text evidence="2">The sequence shown here is derived from an EMBL/GenBank/DDBJ whole genome shotgun (WGS) entry which is preliminary data.</text>
</comment>
<evidence type="ECO:0000313" key="3">
    <source>
        <dbReference type="Proteomes" id="UP000265566"/>
    </source>
</evidence>
<dbReference type="Gramene" id="rna39260">
    <property type="protein sequence ID" value="RHN45061.1"/>
    <property type="gene ID" value="gene39260"/>
</dbReference>
<evidence type="ECO:0000256" key="1">
    <source>
        <dbReference type="SAM" id="Phobius"/>
    </source>
</evidence>
<evidence type="ECO:0000313" key="2">
    <source>
        <dbReference type="EMBL" id="RHN45061.1"/>
    </source>
</evidence>
<evidence type="ECO:0008006" key="4">
    <source>
        <dbReference type="Google" id="ProtNLM"/>
    </source>
</evidence>
<reference evidence="3" key="1">
    <citation type="journal article" date="2018" name="Nat. Plants">
        <title>Whole-genome landscape of Medicago truncatula symbiotic genes.</title>
        <authorList>
            <person name="Pecrix Y."/>
            <person name="Staton S.E."/>
            <person name="Sallet E."/>
            <person name="Lelandais-Briere C."/>
            <person name="Moreau S."/>
            <person name="Carrere S."/>
            <person name="Blein T."/>
            <person name="Jardinaud M.F."/>
            <person name="Latrasse D."/>
            <person name="Zouine M."/>
            <person name="Zahm M."/>
            <person name="Kreplak J."/>
            <person name="Mayjonade B."/>
            <person name="Satge C."/>
            <person name="Perez M."/>
            <person name="Cauet S."/>
            <person name="Marande W."/>
            <person name="Chantry-Darmon C."/>
            <person name="Lopez-Roques C."/>
            <person name="Bouchez O."/>
            <person name="Berard A."/>
            <person name="Debelle F."/>
            <person name="Munos S."/>
            <person name="Bendahmane A."/>
            <person name="Berges H."/>
            <person name="Niebel A."/>
            <person name="Buitink J."/>
            <person name="Frugier F."/>
            <person name="Benhamed M."/>
            <person name="Crespi M."/>
            <person name="Gouzy J."/>
            <person name="Gamas P."/>
        </authorList>
    </citation>
    <scope>NUCLEOTIDE SEQUENCE [LARGE SCALE GENOMIC DNA]</scope>
    <source>
        <strain evidence="3">cv. Jemalong A17</strain>
    </source>
</reference>
<keyword evidence="1" id="KW-1133">Transmembrane helix</keyword>
<dbReference type="EMBL" id="PSQE01000007">
    <property type="protein sequence ID" value="RHN45061.1"/>
    <property type="molecule type" value="Genomic_DNA"/>
</dbReference>